<keyword evidence="3" id="KW-1185">Reference proteome</keyword>
<accession>A0A3B1J6N3</accession>
<dbReference type="Proteomes" id="UP000018467">
    <property type="component" value="Unassembled WGS sequence"/>
</dbReference>
<reference evidence="2" key="4">
    <citation type="submission" date="2025-09" db="UniProtKB">
        <authorList>
            <consortium name="Ensembl"/>
        </authorList>
    </citation>
    <scope>IDENTIFICATION</scope>
</reference>
<name>A0A3B1J6N3_ASTMX</name>
<dbReference type="GeneTree" id="ENSGT00990000204968"/>
<dbReference type="AlphaFoldDB" id="A0A3B1J6N3"/>
<proteinExistence type="predicted"/>
<dbReference type="PANTHER" id="PTHR36876">
    <property type="entry name" value="UROTENSIN-2B"/>
    <property type="match status" value="1"/>
</dbReference>
<sequence>MDRIPLVNLLPTLVALLLLQGVVSAQSRSVVSSGNQLLQSKDDSNIQNRILAFLLHKNRVPDQDDVIEIEMASRITELQELDAIREALNLERQLSSRAMDRASSQPAKRSDGKYVCINVLPVLA</sequence>
<dbReference type="InParanoid" id="A0A3B1J6N3"/>
<reference evidence="2" key="3">
    <citation type="submission" date="2025-08" db="UniProtKB">
        <authorList>
            <consortium name="Ensembl"/>
        </authorList>
    </citation>
    <scope>IDENTIFICATION</scope>
</reference>
<feature type="signal peptide" evidence="1">
    <location>
        <begin position="1"/>
        <end position="25"/>
    </location>
</feature>
<evidence type="ECO:0000313" key="2">
    <source>
        <dbReference type="Ensembl" id="ENSAMXP00000036989.1"/>
    </source>
</evidence>
<reference evidence="3" key="2">
    <citation type="journal article" date="2014" name="Nat. Commun.">
        <title>The cavefish genome reveals candidate genes for eye loss.</title>
        <authorList>
            <person name="McGaugh S.E."/>
            <person name="Gross J.B."/>
            <person name="Aken B."/>
            <person name="Blin M."/>
            <person name="Borowsky R."/>
            <person name="Chalopin D."/>
            <person name="Hinaux H."/>
            <person name="Jeffery W.R."/>
            <person name="Keene A."/>
            <person name="Ma L."/>
            <person name="Minx P."/>
            <person name="Murphy D."/>
            <person name="O'Quin K.E."/>
            <person name="Retaux S."/>
            <person name="Rohner N."/>
            <person name="Searle S.M."/>
            <person name="Stahl B.A."/>
            <person name="Tabin C."/>
            <person name="Volff J.N."/>
            <person name="Yoshizawa M."/>
            <person name="Warren W.C."/>
        </authorList>
    </citation>
    <scope>NUCLEOTIDE SEQUENCE [LARGE SCALE GENOMIC DNA]</scope>
    <source>
        <strain evidence="3">female</strain>
    </source>
</reference>
<protein>
    <submittedName>
        <fullName evidence="2">Urotensin 2 domain containing</fullName>
    </submittedName>
</protein>
<reference evidence="3" key="1">
    <citation type="submission" date="2013-03" db="EMBL/GenBank/DDBJ databases">
        <authorList>
            <person name="Jeffery W."/>
            <person name="Warren W."/>
            <person name="Wilson R.K."/>
        </authorList>
    </citation>
    <scope>NUCLEOTIDE SEQUENCE</scope>
    <source>
        <strain evidence="3">female</strain>
    </source>
</reference>
<dbReference type="InterPro" id="IPR043255">
    <property type="entry name" value="U-IIB"/>
</dbReference>
<dbReference type="Bgee" id="ENSAMXG00000032836">
    <property type="expression patterns" value="Expressed in bone element"/>
</dbReference>
<organism evidence="2 3">
    <name type="scientific">Astyanax mexicanus</name>
    <name type="common">Blind cave fish</name>
    <name type="synonym">Astyanax fasciatus mexicanus</name>
    <dbReference type="NCBI Taxonomy" id="7994"/>
    <lineage>
        <taxon>Eukaryota</taxon>
        <taxon>Metazoa</taxon>
        <taxon>Chordata</taxon>
        <taxon>Craniata</taxon>
        <taxon>Vertebrata</taxon>
        <taxon>Euteleostomi</taxon>
        <taxon>Actinopterygii</taxon>
        <taxon>Neopterygii</taxon>
        <taxon>Teleostei</taxon>
        <taxon>Ostariophysi</taxon>
        <taxon>Characiformes</taxon>
        <taxon>Characoidei</taxon>
        <taxon>Acestrorhamphidae</taxon>
        <taxon>Acestrorhamphinae</taxon>
        <taxon>Astyanax</taxon>
    </lineage>
</organism>
<keyword evidence="1" id="KW-0732">Signal</keyword>
<dbReference type="STRING" id="7994.ENSAMXP00000036989"/>
<evidence type="ECO:0000256" key="1">
    <source>
        <dbReference type="SAM" id="SignalP"/>
    </source>
</evidence>
<feature type="chain" id="PRO_5017273435" evidence="1">
    <location>
        <begin position="26"/>
        <end position="124"/>
    </location>
</feature>
<dbReference type="PANTHER" id="PTHR36876:SF1">
    <property type="entry name" value="UROTENSIN-2B"/>
    <property type="match status" value="1"/>
</dbReference>
<evidence type="ECO:0000313" key="3">
    <source>
        <dbReference type="Proteomes" id="UP000018467"/>
    </source>
</evidence>
<dbReference type="Ensembl" id="ENSAMXT00000038680.1">
    <property type="protein sequence ID" value="ENSAMXP00000036989.1"/>
    <property type="gene ID" value="ENSAMXG00000032836.1"/>
</dbReference>